<name>A0A6M0RXZ6_9CYAN</name>
<dbReference type="Proteomes" id="UP000481033">
    <property type="component" value="Unassembled WGS sequence"/>
</dbReference>
<proteinExistence type="predicted"/>
<reference evidence="1 2" key="1">
    <citation type="journal article" date="2020" name="Microb. Ecol.">
        <title>Ecogenomics of the Marine Benthic Filamentous Cyanobacterium Adonisia.</title>
        <authorList>
            <person name="Walter J.M."/>
            <person name="Coutinho F.H."/>
            <person name="Leomil L."/>
            <person name="Hargreaves P.I."/>
            <person name="Campeao M.E."/>
            <person name="Vieira V.V."/>
            <person name="Silva B.S."/>
            <person name="Fistarol G.O."/>
            <person name="Salomon P.S."/>
            <person name="Sawabe T."/>
            <person name="Mino S."/>
            <person name="Hosokawa M."/>
            <person name="Miyashita H."/>
            <person name="Maruyama F."/>
            <person name="van Verk M.C."/>
            <person name="Dutilh B.E."/>
            <person name="Thompson C.C."/>
            <person name="Thompson F.L."/>
        </authorList>
    </citation>
    <scope>NUCLEOTIDE SEQUENCE [LARGE SCALE GENOMIC DNA]</scope>
    <source>
        <strain evidence="1 2">CCMR0081</strain>
    </source>
</reference>
<gene>
    <name evidence="1" type="ORF">DXZ20_36550</name>
</gene>
<keyword evidence="2" id="KW-1185">Reference proteome</keyword>
<accession>A0A6M0RXZ6</accession>
<sequence length="177" mass="20839">MQESKFWLDFIANDEFQYDFAVIEGYDNKVLLPQPDHPIDPTIGARIVIGDYIRDFWCSTRLWQRGDYYQHWEESLNRLIFEGKENTALLTSLCPYTGKDTWEDVDFWVLVRNEEIVKCGKYNTTQLSYYMTYSKPLEANGLYEMVAHDSMYHCNEHAFATSVKAVSLYLSALRNKL</sequence>
<evidence type="ECO:0000313" key="2">
    <source>
        <dbReference type="Proteomes" id="UP000481033"/>
    </source>
</evidence>
<dbReference type="EMBL" id="QXHD01000004">
    <property type="protein sequence ID" value="NEZ61054.1"/>
    <property type="molecule type" value="Genomic_DNA"/>
</dbReference>
<dbReference type="InterPro" id="IPR053755">
    <property type="entry name" value="CDI_immunity_sf"/>
</dbReference>
<organism evidence="1 2">
    <name type="scientific">Adonisia turfae CCMR0081</name>
    <dbReference type="NCBI Taxonomy" id="2292702"/>
    <lineage>
        <taxon>Bacteria</taxon>
        <taxon>Bacillati</taxon>
        <taxon>Cyanobacteriota</taxon>
        <taxon>Adonisia</taxon>
        <taxon>Adonisia turfae</taxon>
    </lineage>
</organism>
<evidence type="ECO:0000313" key="1">
    <source>
        <dbReference type="EMBL" id="NEZ61054.1"/>
    </source>
</evidence>
<protein>
    <submittedName>
        <fullName evidence="1">Uncharacterized protein</fullName>
    </submittedName>
</protein>
<comment type="caution">
    <text evidence="1">The sequence shown here is derived from an EMBL/GenBank/DDBJ whole genome shotgun (WGS) entry which is preliminary data.</text>
</comment>
<dbReference type="AlphaFoldDB" id="A0A6M0RXZ6"/>
<dbReference type="RefSeq" id="WP_163703308.1">
    <property type="nucleotide sequence ID" value="NZ_QXHD01000004.1"/>
</dbReference>
<dbReference type="Gene3D" id="3.30.2450.20">
    <property type="match status" value="1"/>
</dbReference>